<dbReference type="AlphaFoldDB" id="A0AAD2GBV2"/>
<comment type="caution">
    <text evidence="1">The sequence shown here is derived from an EMBL/GenBank/DDBJ whole genome shotgun (WGS) entry which is preliminary data.</text>
</comment>
<evidence type="ECO:0000313" key="2">
    <source>
        <dbReference type="Proteomes" id="UP001295423"/>
    </source>
</evidence>
<accession>A0AAD2GBV2</accession>
<dbReference type="Proteomes" id="UP001295423">
    <property type="component" value="Unassembled WGS sequence"/>
</dbReference>
<sequence length="353" mass="38063">MMISSLQRTCAAFAVGIAKQNVRALSAVPPLHHSRSIVLTTSSKSSPSSALRLASTFQAPEPPQSKGHAVYNDIEISTTEQESVARNSDADAVFVVTGASRGIGLQFVKALQTRSKGTIVALCRNPGSAQGLNDFISSLSADQQSRIKVIQLDLEDQASVDSAVENIKSSFDRVDMLLNVAGLLGDGKDTPGPERSITKIERDWLTKTMNINVIGPVMLSQGLAPLMEQRRRRGKNDDSDGRAIAVIANLSARVGSISDNGLGGWYSYRISKSALNQATRTMANELKRKSVWCIALHPGTTDTDLSKPFQKNVQEGRLFPVDFTVDSLLGVIDSMKEENTGGLYDWAGKAIPF</sequence>
<dbReference type="InterPro" id="IPR051468">
    <property type="entry name" value="Fungal_SecMetab_SDRs"/>
</dbReference>
<evidence type="ECO:0008006" key="3">
    <source>
        <dbReference type="Google" id="ProtNLM"/>
    </source>
</evidence>
<reference evidence="1" key="1">
    <citation type="submission" date="2023-08" db="EMBL/GenBank/DDBJ databases">
        <authorList>
            <person name="Audoor S."/>
            <person name="Bilcke G."/>
        </authorList>
    </citation>
    <scope>NUCLEOTIDE SEQUENCE</scope>
</reference>
<proteinExistence type="predicted"/>
<evidence type="ECO:0000313" key="1">
    <source>
        <dbReference type="EMBL" id="CAJ1969318.1"/>
    </source>
</evidence>
<gene>
    <name evidence="1" type="ORF">CYCCA115_LOCUS23645</name>
</gene>
<dbReference type="GO" id="GO:0016491">
    <property type="term" value="F:oxidoreductase activity"/>
    <property type="evidence" value="ECO:0007669"/>
    <property type="project" value="TreeGrafter"/>
</dbReference>
<dbReference type="PANTHER" id="PTHR43544:SF12">
    <property type="entry name" value="NAD(P)-BINDING ROSSMANN-FOLD SUPERFAMILY PROTEIN"/>
    <property type="match status" value="1"/>
</dbReference>
<dbReference type="Gene3D" id="3.40.50.720">
    <property type="entry name" value="NAD(P)-binding Rossmann-like Domain"/>
    <property type="match status" value="1"/>
</dbReference>
<organism evidence="1 2">
    <name type="scientific">Cylindrotheca closterium</name>
    <dbReference type="NCBI Taxonomy" id="2856"/>
    <lineage>
        <taxon>Eukaryota</taxon>
        <taxon>Sar</taxon>
        <taxon>Stramenopiles</taxon>
        <taxon>Ochrophyta</taxon>
        <taxon>Bacillariophyta</taxon>
        <taxon>Bacillariophyceae</taxon>
        <taxon>Bacillariophycidae</taxon>
        <taxon>Bacillariales</taxon>
        <taxon>Bacillariaceae</taxon>
        <taxon>Cylindrotheca</taxon>
    </lineage>
</organism>
<dbReference type="PANTHER" id="PTHR43544">
    <property type="entry name" value="SHORT-CHAIN DEHYDROGENASE/REDUCTASE"/>
    <property type="match status" value="1"/>
</dbReference>
<protein>
    <recommendedName>
        <fullName evidence="3">Protochlorophyllide reductase</fullName>
    </recommendedName>
</protein>
<dbReference type="InterPro" id="IPR002347">
    <property type="entry name" value="SDR_fam"/>
</dbReference>
<dbReference type="SUPFAM" id="SSF51735">
    <property type="entry name" value="NAD(P)-binding Rossmann-fold domains"/>
    <property type="match status" value="1"/>
</dbReference>
<dbReference type="CDD" id="cd05325">
    <property type="entry name" value="carb_red_sniffer_like_SDR_c"/>
    <property type="match status" value="1"/>
</dbReference>
<keyword evidence="2" id="KW-1185">Reference proteome</keyword>
<name>A0AAD2GBV2_9STRA</name>
<dbReference type="GO" id="GO:0005737">
    <property type="term" value="C:cytoplasm"/>
    <property type="evidence" value="ECO:0007669"/>
    <property type="project" value="TreeGrafter"/>
</dbReference>
<dbReference type="Pfam" id="PF00106">
    <property type="entry name" value="adh_short"/>
    <property type="match status" value="1"/>
</dbReference>
<dbReference type="InterPro" id="IPR036291">
    <property type="entry name" value="NAD(P)-bd_dom_sf"/>
</dbReference>
<dbReference type="EMBL" id="CAKOGP040002424">
    <property type="protein sequence ID" value="CAJ1969318.1"/>
    <property type="molecule type" value="Genomic_DNA"/>
</dbReference>
<dbReference type="PRINTS" id="PR00081">
    <property type="entry name" value="GDHRDH"/>
</dbReference>